<accession>L1KTH4</accession>
<reference evidence="2 3" key="1">
    <citation type="submission" date="2012-11" db="EMBL/GenBank/DDBJ databases">
        <authorList>
            <person name="Huguet-Tapia J.C."/>
            <person name="Durkin A.S."/>
            <person name="Pettis G.S."/>
            <person name="Badger J.H."/>
        </authorList>
    </citation>
    <scope>NUCLEOTIDE SEQUENCE [LARGE SCALE GENOMIC DNA]</scope>
    <source>
        <strain evidence="2 3">91-03</strain>
    </source>
</reference>
<sequence>MARAVNGDELRTRQAHRSDTPRAQLHAGYVLGKGAGYSDLEFAFLMEVISCPSPSRPAGLVREHLDAEKIASIPVLAARAARNDG</sequence>
<keyword evidence="3" id="KW-1185">Reference proteome</keyword>
<gene>
    <name evidence="2" type="ORF">STRIP9103_04927</name>
</gene>
<evidence type="ECO:0000313" key="3">
    <source>
        <dbReference type="Proteomes" id="UP000010411"/>
    </source>
</evidence>
<feature type="compositionally biased region" description="Basic and acidic residues" evidence="1">
    <location>
        <begin position="1"/>
        <end position="20"/>
    </location>
</feature>
<proteinExistence type="predicted"/>
<organism evidence="2 3">
    <name type="scientific">Streptomyces ipomoeae 91-03</name>
    <dbReference type="NCBI Taxonomy" id="698759"/>
    <lineage>
        <taxon>Bacteria</taxon>
        <taxon>Bacillati</taxon>
        <taxon>Actinomycetota</taxon>
        <taxon>Actinomycetes</taxon>
        <taxon>Kitasatosporales</taxon>
        <taxon>Streptomycetaceae</taxon>
        <taxon>Streptomyces</taxon>
    </lineage>
</organism>
<name>L1KTH4_9ACTN</name>
<feature type="region of interest" description="Disordered" evidence="1">
    <location>
        <begin position="1"/>
        <end position="21"/>
    </location>
</feature>
<evidence type="ECO:0000313" key="2">
    <source>
        <dbReference type="EMBL" id="EKX63932.1"/>
    </source>
</evidence>
<dbReference type="EMBL" id="AEJC01000402">
    <property type="protein sequence ID" value="EKX63932.1"/>
    <property type="molecule type" value="Genomic_DNA"/>
</dbReference>
<dbReference type="Proteomes" id="UP000010411">
    <property type="component" value="Unassembled WGS sequence"/>
</dbReference>
<dbReference type="PATRIC" id="fig|698759.3.peg.5409"/>
<comment type="caution">
    <text evidence="2">The sequence shown here is derived from an EMBL/GenBank/DDBJ whole genome shotgun (WGS) entry which is preliminary data.</text>
</comment>
<dbReference type="AlphaFoldDB" id="L1KTH4"/>
<protein>
    <submittedName>
        <fullName evidence="2">Uncharacterized protein</fullName>
    </submittedName>
</protein>
<dbReference type="RefSeq" id="WP_009323535.1">
    <property type="nucleotide sequence ID" value="NZ_AEJC01000402.1"/>
</dbReference>
<evidence type="ECO:0000256" key="1">
    <source>
        <dbReference type="SAM" id="MobiDB-lite"/>
    </source>
</evidence>